<organism evidence="2">
    <name type="scientific">Sesamum latifolium</name>
    <dbReference type="NCBI Taxonomy" id="2727402"/>
    <lineage>
        <taxon>Eukaryota</taxon>
        <taxon>Viridiplantae</taxon>
        <taxon>Streptophyta</taxon>
        <taxon>Embryophyta</taxon>
        <taxon>Tracheophyta</taxon>
        <taxon>Spermatophyta</taxon>
        <taxon>Magnoliopsida</taxon>
        <taxon>eudicotyledons</taxon>
        <taxon>Gunneridae</taxon>
        <taxon>Pentapetalae</taxon>
        <taxon>asterids</taxon>
        <taxon>lamiids</taxon>
        <taxon>Lamiales</taxon>
        <taxon>Pedaliaceae</taxon>
        <taxon>Sesamum</taxon>
    </lineage>
</organism>
<name>A0AAW2TC85_9LAMI</name>
<gene>
    <name evidence="2" type="ORF">Slati_4266400</name>
</gene>
<dbReference type="PANTHER" id="PTHR46890">
    <property type="entry name" value="NON-LTR RETROLELEMENT REVERSE TRANSCRIPTASE-LIKE PROTEIN-RELATED"/>
    <property type="match status" value="1"/>
</dbReference>
<evidence type="ECO:0000313" key="2">
    <source>
        <dbReference type="EMBL" id="KAL0402365.1"/>
    </source>
</evidence>
<evidence type="ECO:0000259" key="1">
    <source>
        <dbReference type="Pfam" id="PF00078"/>
    </source>
</evidence>
<dbReference type="EMBL" id="JACGWN010000015">
    <property type="protein sequence ID" value="KAL0402365.1"/>
    <property type="molecule type" value="Genomic_DNA"/>
</dbReference>
<comment type="caution">
    <text evidence="2">The sequence shown here is derived from an EMBL/GenBank/DDBJ whole genome shotgun (WGS) entry which is preliminary data.</text>
</comment>
<dbReference type="PANTHER" id="PTHR46890:SF48">
    <property type="entry name" value="RNA-DIRECTED DNA POLYMERASE"/>
    <property type="match status" value="1"/>
</dbReference>
<protein>
    <recommendedName>
        <fullName evidence="1">Reverse transcriptase domain-containing protein</fullName>
    </recommendedName>
</protein>
<accession>A0AAW2TC85</accession>
<sequence>MASAMAKLLLSQLNSRTSDHSPLVLCGNLASPHDIIDEFVGYYQRRLGGKRRNRFIDLRYLCPWAAHIITEAESSNLVAPITQEEIKASFFDIEEDRSLGPDSYSAGLYKAVWPIIEDGITGLLDFFLHGRLLKQVNATLLALILKVQLPATVADFRPISRCNVLYKAIIKIMVQRLRPLLNRLISPTKNAFIPGQSISDNIFLAQELFAGYNKQQLPPRGAMKVDLRKAYDSEMRFFVGHLQLFDFPSLFINWVEECVTTSSFSVCLNGSIHGFFPGTRGLRQKRSYVSLSIRPHYGGSCLKNFMHFEYLKSSNIYTIITKNILPY</sequence>
<proteinExistence type="predicted"/>
<reference evidence="2" key="1">
    <citation type="submission" date="2020-06" db="EMBL/GenBank/DDBJ databases">
        <authorList>
            <person name="Li T."/>
            <person name="Hu X."/>
            <person name="Zhang T."/>
            <person name="Song X."/>
            <person name="Zhang H."/>
            <person name="Dai N."/>
            <person name="Sheng W."/>
            <person name="Hou X."/>
            <person name="Wei L."/>
        </authorList>
    </citation>
    <scope>NUCLEOTIDE SEQUENCE</scope>
    <source>
        <strain evidence="2">KEN1</strain>
        <tissue evidence="2">Leaf</tissue>
    </source>
</reference>
<feature type="domain" description="Reverse transcriptase" evidence="1">
    <location>
        <begin position="154"/>
        <end position="284"/>
    </location>
</feature>
<reference evidence="2" key="2">
    <citation type="journal article" date="2024" name="Plant">
        <title>Genomic evolution and insights into agronomic trait innovations of Sesamum species.</title>
        <authorList>
            <person name="Miao H."/>
            <person name="Wang L."/>
            <person name="Qu L."/>
            <person name="Liu H."/>
            <person name="Sun Y."/>
            <person name="Le M."/>
            <person name="Wang Q."/>
            <person name="Wei S."/>
            <person name="Zheng Y."/>
            <person name="Lin W."/>
            <person name="Duan Y."/>
            <person name="Cao H."/>
            <person name="Xiong S."/>
            <person name="Wang X."/>
            <person name="Wei L."/>
            <person name="Li C."/>
            <person name="Ma Q."/>
            <person name="Ju M."/>
            <person name="Zhao R."/>
            <person name="Li G."/>
            <person name="Mu C."/>
            <person name="Tian Q."/>
            <person name="Mei H."/>
            <person name="Zhang T."/>
            <person name="Gao T."/>
            <person name="Zhang H."/>
        </authorList>
    </citation>
    <scope>NUCLEOTIDE SEQUENCE</scope>
    <source>
        <strain evidence="2">KEN1</strain>
    </source>
</reference>
<dbReference type="AlphaFoldDB" id="A0AAW2TC85"/>
<dbReference type="InterPro" id="IPR000477">
    <property type="entry name" value="RT_dom"/>
</dbReference>
<dbReference type="Pfam" id="PF00078">
    <property type="entry name" value="RVT_1"/>
    <property type="match status" value="1"/>
</dbReference>
<dbReference type="InterPro" id="IPR052343">
    <property type="entry name" value="Retrotransposon-Effector_Assoc"/>
</dbReference>